<comment type="caution">
    <text evidence="9">Lacks conserved residue(s) required for the propagation of feature annotation.</text>
</comment>
<evidence type="ECO:0000256" key="3">
    <source>
        <dbReference type="ARBA" id="ARBA00022571"/>
    </source>
</evidence>
<keyword evidence="3 9" id="KW-0055">Arginine biosynthesis</keyword>
<evidence type="ECO:0000256" key="6">
    <source>
        <dbReference type="ARBA" id="ARBA00022813"/>
    </source>
</evidence>
<dbReference type="GO" id="GO:0006526">
    <property type="term" value="P:L-arginine biosynthetic process"/>
    <property type="evidence" value="ECO:0007669"/>
    <property type="project" value="UniProtKB-UniRule"/>
</dbReference>
<reference evidence="10" key="1">
    <citation type="journal article" date="2021" name="PeerJ">
        <title>Extensive microbial diversity within the chicken gut microbiome revealed by metagenomics and culture.</title>
        <authorList>
            <person name="Gilroy R."/>
            <person name="Ravi A."/>
            <person name="Getino M."/>
            <person name="Pursley I."/>
            <person name="Horton D.L."/>
            <person name="Alikhan N.F."/>
            <person name="Baker D."/>
            <person name="Gharbi K."/>
            <person name="Hall N."/>
            <person name="Watson M."/>
            <person name="Adriaenssens E.M."/>
            <person name="Foster-Nyarko E."/>
            <person name="Jarju S."/>
            <person name="Secka A."/>
            <person name="Antonio M."/>
            <person name="Oren A."/>
            <person name="Chaudhuri R.R."/>
            <person name="La Ragione R."/>
            <person name="Hildebrand F."/>
            <person name="Pallen M.J."/>
        </authorList>
    </citation>
    <scope>NUCLEOTIDE SEQUENCE</scope>
    <source>
        <strain evidence="10">ChiSjej5B23-16112</strain>
    </source>
</reference>
<dbReference type="GO" id="GO:0005737">
    <property type="term" value="C:cytoplasm"/>
    <property type="evidence" value="ECO:0007669"/>
    <property type="project" value="UniProtKB-SubCell"/>
</dbReference>
<feature type="binding site" evidence="9">
    <location>
        <position position="407"/>
    </location>
    <ligand>
        <name>substrate</name>
    </ligand>
</feature>
<dbReference type="EC" id="2.3.1.1" evidence="9"/>
<dbReference type="SUPFAM" id="SSF56266">
    <property type="entry name" value="DmpA/ArgJ-like"/>
    <property type="match status" value="1"/>
</dbReference>
<dbReference type="GO" id="GO:0006592">
    <property type="term" value="P:ornithine biosynthetic process"/>
    <property type="evidence" value="ECO:0007669"/>
    <property type="project" value="TreeGrafter"/>
</dbReference>
<evidence type="ECO:0000256" key="7">
    <source>
        <dbReference type="ARBA" id="ARBA00023268"/>
    </source>
</evidence>
<dbReference type="EC" id="2.3.1.35" evidence="9"/>
<feature type="active site" description="Nucleophile" evidence="9">
    <location>
        <position position="190"/>
    </location>
</feature>
<feature type="binding site" evidence="9">
    <location>
        <position position="402"/>
    </location>
    <ligand>
        <name>substrate</name>
    </ligand>
</feature>
<comment type="catalytic activity">
    <reaction evidence="9">
        <text>L-glutamate + acetyl-CoA = N-acetyl-L-glutamate + CoA + H(+)</text>
        <dbReference type="Rhea" id="RHEA:24292"/>
        <dbReference type="ChEBI" id="CHEBI:15378"/>
        <dbReference type="ChEBI" id="CHEBI:29985"/>
        <dbReference type="ChEBI" id="CHEBI:44337"/>
        <dbReference type="ChEBI" id="CHEBI:57287"/>
        <dbReference type="ChEBI" id="CHEBI:57288"/>
        <dbReference type="EC" id="2.3.1.1"/>
    </reaction>
</comment>
<feature type="site" description="Involved in the stabilization of negative charge on the oxyanion by the formation of the oxyanion hole" evidence="9">
    <location>
        <position position="115"/>
    </location>
</feature>
<dbReference type="Pfam" id="PF01960">
    <property type="entry name" value="ArgJ"/>
    <property type="match status" value="1"/>
</dbReference>
<dbReference type="AlphaFoldDB" id="A0A921HZH5"/>
<reference evidence="10" key="2">
    <citation type="submission" date="2021-09" db="EMBL/GenBank/DDBJ databases">
        <authorList>
            <person name="Gilroy R."/>
        </authorList>
    </citation>
    <scope>NUCLEOTIDE SEQUENCE</scope>
    <source>
        <strain evidence="10">ChiSjej5B23-16112</strain>
    </source>
</reference>
<comment type="caution">
    <text evidence="10">The sequence shown here is derived from an EMBL/GenBank/DDBJ whole genome shotgun (WGS) entry which is preliminary data.</text>
</comment>
<dbReference type="InterPro" id="IPR042195">
    <property type="entry name" value="ArgJ_beta_C"/>
</dbReference>
<comment type="catalytic activity">
    <reaction evidence="9">
        <text>N(2)-acetyl-L-ornithine + L-glutamate = N-acetyl-L-glutamate + L-ornithine</text>
        <dbReference type="Rhea" id="RHEA:15349"/>
        <dbReference type="ChEBI" id="CHEBI:29985"/>
        <dbReference type="ChEBI" id="CHEBI:44337"/>
        <dbReference type="ChEBI" id="CHEBI:46911"/>
        <dbReference type="ChEBI" id="CHEBI:57805"/>
        <dbReference type="EC" id="2.3.1.35"/>
    </reaction>
</comment>
<keyword evidence="4 9" id="KW-0028">Amino-acid biosynthesis</keyword>
<accession>A0A921HZH5</accession>
<keyword evidence="8 9" id="KW-0012">Acyltransferase</keyword>
<dbReference type="Gene3D" id="3.60.70.12">
    <property type="entry name" value="L-amino peptidase D-ALA esterase/amidase"/>
    <property type="match status" value="1"/>
</dbReference>
<feature type="chain" id="PRO_5038198134" description="Arginine biosynthesis bifunctional protein ArgJ alpha chain" evidence="9">
    <location>
        <begin position="1"/>
        <end position="189"/>
    </location>
</feature>
<evidence type="ECO:0000256" key="8">
    <source>
        <dbReference type="ARBA" id="ARBA00023315"/>
    </source>
</evidence>
<dbReference type="GO" id="GO:0004042">
    <property type="term" value="F:L-glutamate N-acetyltransferase activity"/>
    <property type="evidence" value="ECO:0007669"/>
    <property type="project" value="UniProtKB-UniRule"/>
</dbReference>
<feature type="chain" id="PRO_5038198133" description="Arginine biosynthesis bifunctional protein ArgJ beta chain" evidence="9">
    <location>
        <begin position="190"/>
        <end position="407"/>
    </location>
</feature>
<comment type="pathway">
    <text evidence="9">Amino-acid biosynthesis; L-arginine biosynthesis; N(2)-acetyl-L-ornithine from L-glutamate: step 1/4.</text>
</comment>
<dbReference type="EMBL" id="DYVY01000049">
    <property type="protein sequence ID" value="HJF93735.1"/>
    <property type="molecule type" value="Genomic_DNA"/>
</dbReference>
<comment type="similarity">
    <text evidence="1 9">Belongs to the ArgJ family.</text>
</comment>
<keyword evidence="9" id="KW-0963">Cytoplasm</keyword>
<comment type="function">
    <text evidence="9">Catalyzes two activities which are involved in the cyclic version of arginine biosynthesis: the synthesis of N-acetylglutamate from glutamate and acetyl-CoA as the acetyl donor, and of ornithine by transacetylation between N(2)-acetylornithine and glutamate.</text>
</comment>
<evidence type="ECO:0000313" key="10">
    <source>
        <dbReference type="EMBL" id="HJF93735.1"/>
    </source>
</evidence>
<keyword evidence="6 9" id="KW-0068">Autocatalytic cleavage</keyword>
<comment type="subunit">
    <text evidence="2 9">Heterotetramer of two alpha and two beta chains.</text>
</comment>
<evidence type="ECO:0000256" key="4">
    <source>
        <dbReference type="ARBA" id="ARBA00022605"/>
    </source>
</evidence>
<feature type="binding site" evidence="9">
    <location>
        <position position="276"/>
    </location>
    <ligand>
        <name>substrate</name>
    </ligand>
</feature>
<name>A0A921HZH5_9FIRM</name>
<gene>
    <name evidence="9 10" type="primary">argJ</name>
    <name evidence="10" type="ORF">K8V82_02980</name>
</gene>
<proteinExistence type="inferred from homology"/>
<evidence type="ECO:0000256" key="9">
    <source>
        <dbReference type="HAMAP-Rule" id="MF_01106"/>
    </source>
</evidence>
<keyword evidence="7 9" id="KW-0511">Multifunctional enzyme</keyword>
<dbReference type="Gene3D" id="3.10.20.340">
    <property type="entry name" value="ArgJ beta chain, C-terminal domain"/>
    <property type="match status" value="1"/>
</dbReference>
<evidence type="ECO:0000256" key="2">
    <source>
        <dbReference type="ARBA" id="ARBA00011475"/>
    </source>
</evidence>
<sequence length="407" mass="42853">MERIEGGVTAAKGFEAAHAAAGLKYKDRTDMALIYSQVPCVTAGTFTTNVVKAAPVKWDQQVVKSGKKSQAVIVNSGIANACTGAEGFGYCKDTADKAGEVLGIDPEGVLIGSTGVIGKQMPIEKLKAGIEALAPKKASTLEAGTEAAKAIMTTDTKEKEIAVTIQVKDTTVTIGGMAKGSGMIHPNMCTMLSFITTDAFITKEALQSALSEDVPDTYNMISVDGDTSTNDTVLLLANGMAENEEITCGTPEYEEFKAALHVINEYLAKKIAGDGEGATALFEAKVIGAESKEQAKVLAKAIVCSNLTKTAIAGHDANWGRILCAMGYSGAQFDPEKVDLFFESQAGKIQIIENGTAVDYSEEEATKILSEPEVTAIADVKMGQESASAWGCDLTHGYIEINADYRS</sequence>
<feature type="binding site" evidence="9">
    <location>
        <position position="179"/>
    </location>
    <ligand>
        <name>substrate</name>
    </ligand>
</feature>
<keyword evidence="5 9" id="KW-0808">Transferase</keyword>
<evidence type="ECO:0000256" key="5">
    <source>
        <dbReference type="ARBA" id="ARBA00022679"/>
    </source>
</evidence>
<dbReference type="PANTHER" id="PTHR23100">
    <property type="entry name" value="ARGININE BIOSYNTHESIS BIFUNCTIONAL PROTEIN ARGJ"/>
    <property type="match status" value="1"/>
</dbReference>
<feature type="site" description="Involved in the stabilization of negative charge on the oxyanion by the formation of the oxyanion hole" evidence="9">
    <location>
        <position position="114"/>
    </location>
</feature>
<feature type="binding site" evidence="9">
    <location>
        <position position="190"/>
    </location>
    <ligand>
        <name>substrate</name>
    </ligand>
</feature>
<protein>
    <recommendedName>
        <fullName evidence="9">Arginine biosynthesis bifunctional protein ArgJ</fullName>
    </recommendedName>
    <domain>
        <recommendedName>
            <fullName evidence="9">Glutamate N-acetyltransferase</fullName>
            <ecNumber evidence="9">2.3.1.35</ecNumber>
        </recommendedName>
        <alternativeName>
            <fullName evidence="9">Ornithine acetyltransferase</fullName>
            <shortName evidence="9">OATase</shortName>
        </alternativeName>
        <alternativeName>
            <fullName evidence="9">Ornithine transacetylase</fullName>
        </alternativeName>
    </domain>
    <domain>
        <recommendedName>
            <fullName evidence="9">Amino-acid acetyltransferase</fullName>
            <ecNumber evidence="9">2.3.1.1</ecNumber>
        </recommendedName>
        <alternativeName>
            <fullName evidence="9">N-acetylglutamate synthase</fullName>
            <shortName evidence="9">AGSase</shortName>
        </alternativeName>
    </domain>
    <component>
        <recommendedName>
            <fullName evidence="9">Arginine biosynthesis bifunctional protein ArgJ alpha chain</fullName>
        </recommendedName>
    </component>
    <component>
        <recommendedName>
            <fullName evidence="9">Arginine biosynthesis bifunctional protein ArgJ beta chain</fullName>
        </recommendedName>
    </component>
</protein>
<evidence type="ECO:0000313" key="11">
    <source>
        <dbReference type="Proteomes" id="UP000769156"/>
    </source>
</evidence>
<dbReference type="HAMAP" id="MF_01106">
    <property type="entry name" value="ArgJ"/>
    <property type="match status" value="1"/>
</dbReference>
<dbReference type="CDD" id="cd02152">
    <property type="entry name" value="OAT"/>
    <property type="match status" value="1"/>
</dbReference>
<dbReference type="Proteomes" id="UP000769156">
    <property type="component" value="Unassembled WGS sequence"/>
</dbReference>
<dbReference type="InterPro" id="IPR002813">
    <property type="entry name" value="Arg_biosynth_ArgJ"/>
</dbReference>
<dbReference type="GO" id="GO:0004358">
    <property type="term" value="F:L-glutamate N-acetyltransferase activity, acting on acetyl-L-ornithine as donor"/>
    <property type="evidence" value="ECO:0007669"/>
    <property type="project" value="UniProtKB-UniRule"/>
</dbReference>
<dbReference type="NCBIfam" id="TIGR00120">
    <property type="entry name" value="ArgJ"/>
    <property type="match status" value="1"/>
</dbReference>
<dbReference type="InterPro" id="IPR016117">
    <property type="entry name" value="ArgJ-like_dom_sf"/>
</dbReference>
<comment type="subcellular location">
    <subcellularLocation>
        <location evidence="9">Cytoplasm</location>
    </subcellularLocation>
</comment>
<organism evidence="10 11">
    <name type="scientific">Lachnoclostridium phocaeense</name>
    <dbReference type="NCBI Taxonomy" id="1871021"/>
    <lineage>
        <taxon>Bacteria</taxon>
        <taxon>Bacillati</taxon>
        <taxon>Bacillota</taxon>
        <taxon>Clostridia</taxon>
        <taxon>Lachnospirales</taxon>
        <taxon>Lachnospiraceae</taxon>
    </lineage>
</organism>
<feature type="binding site" evidence="9">
    <location>
        <position position="153"/>
    </location>
    <ligand>
        <name>substrate</name>
    </ligand>
</feature>
<dbReference type="PANTHER" id="PTHR23100:SF0">
    <property type="entry name" value="ARGININE BIOSYNTHESIS BIFUNCTIONAL PROTEIN ARGJ, MITOCHONDRIAL"/>
    <property type="match status" value="1"/>
</dbReference>
<dbReference type="FunFam" id="3.60.70.12:FF:000001">
    <property type="entry name" value="Arginine biosynthesis bifunctional protein ArgJ, chloroplastic"/>
    <property type="match status" value="1"/>
</dbReference>
<evidence type="ECO:0000256" key="1">
    <source>
        <dbReference type="ARBA" id="ARBA00006774"/>
    </source>
</evidence>
<comment type="pathway">
    <text evidence="9">Amino-acid biosynthesis; L-arginine biosynthesis; L-ornithine and N-acetyl-L-glutamate from L-glutamate and N(2)-acetyl-L-ornithine (cyclic): step 1/1.</text>
</comment>
<dbReference type="NCBIfam" id="NF003802">
    <property type="entry name" value="PRK05388.1"/>
    <property type="match status" value="1"/>
</dbReference>